<dbReference type="AlphaFoldDB" id="A0A955LVR4"/>
<feature type="transmembrane region" description="Helical" evidence="1">
    <location>
        <begin position="7"/>
        <end position="28"/>
    </location>
</feature>
<accession>A0A955LVR4</accession>
<keyword evidence="1" id="KW-0472">Membrane</keyword>
<sequence length="157" mass="18144">MRITDQYFWNFVFSIFFIVLIVMGAIILETEARIALVDLELVDYVLITLAAWRVTRLFVYDNITKFLREQFWDVKKVGRGLILEKPKVGPRRTLADLMSCPWCFGVWATAMVIFFYLITPYAVFPIMLLALSGVATFLQLLSNLIGHKAELAKKQNE</sequence>
<keyword evidence="1" id="KW-1133">Transmembrane helix</keyword>
<dbReference type="Proteomes" id="UP000699691">
    <property type="component" value="Unassembled WGS sequence"/>
</dbReference>
<protein>
    <submittedName>
        <fullName evidence="2">DUF1360 domain-containing protein</fullName>
    </submittedName>
</protein>
<feature type="transmembrane region" description="Helical" evidence="1">
    <location>
        <begin position="34"/>
        <end position="52"/>
    </location>
</feature>
<name>A0A955LVR4_UNCKA</name>
<dbReference type="InterPro" id="IPR010773">
    <property type="entry name" value="Mycophage_PG1_Gp7"/>
</dbReference>
<reference evidence="2" key="2">
    <citation type="journal article" date="2021" name="Microbiome">
        <title>Successional dynamics and alternative stable states in a saline activated sludge microbial community over 9 years.</title>
        <authorList>
            <person name="Wang Y."/>
            <person name="Ye J."/>
            <person name="Ju F."/>
            <person name="Liu L."/>
            <person name="Boyd J.A."/>
            <person name="Deng Y."/>
            <person name="Parks D.H."/>
            <person name="Jiang X."/>
            <person name="Yin X."/>
            <person name="Woodcroft B.J."/>
            <person name="Tyson G.W."/>
            <person name="Hugenholtz P."/>
            <person name="Polz M.F."/>
            <person name="Zhang T."/>
        </authorList>
    </citation>
    <scope>NUCLEOTIDE SEQUENCE</scope>
    <source>
        <strain evidence="2">HKST-UBA02</strain>
    </source>
</reference>
<dbReference type="Pfam" id="PF07098">
    <property type="entry name" value="DUF1360"/>
    <property type="match status" value="1"/>
</dbReference>
<gene>
    <name evidence="2" type="ORF">KC573_02340</name>
</gene>
<evidence type="ECO:0000313" key="3">
    <source>
        <dbReference type="Proteomes" id="UP000699691"/>
    </source>
</evidence>
<proteinExistence type="predicted"/>
<evidence type="ECO:0000256" key="1">
    <source>
        <dbReference type="SAM" id="Phobius"/>
    </source>
</evidence>
<evidence type="ECO:0000313" key="2">
    <source>
        <dbReference type="EMBL" id="MCA9397643.1"/>
    </source>
</evidence>
<feature type="transmembrane region" description="Helical" evidence="1">
    <location>
        <begin position="94"/>
        <end position="118"/>
    </location>
</feature>
<comment type="caution">
    <text evidence="2">The sequence shown here is derived from an EMBL/GenBank/DDBJ whole genome shotgun (WGS) entry which is preliminary data.</text>
</comment>
<keyword evidence="1" id="KW-0812">Transmembrane</keyword>
<feature type="transmembrane region" description="Helical" evidence="1">
    <location>
        <begin position="124"/>
        <end position="145"/>
    </location>
</feature>
<reference evidence="2" key="1">
    <citation type="submission" date="2020-04" db="EMBL/GenBank/DDBJ databases">
        <authorList>
            <person name="Zhang T."/>
        </authorList>
    </citation>
    <scope>NUCLEOTIDE SEQUENCE</scope>
    <source>
        <strain evidence="2">HKST-UBA02</strain>
    </source>
</reference>
<organism evidence="2 3">
    <name type="scientific">candidate division WWE3 bacterium</name>
    <dbReference type="NCBI Taxonomy" id="2053526"/>
    <lineage>
        <taxon>Bacteria</taxon>
        <taxon>Katanobacteria</taxon>
    </lineage>
</organism>
<dbReference type="EMBL" id="JAGQKY010000088">
    <property type="protein sequence ID" value="MCA9397643.1"/>
    <property type="molecule type" value="Genomic_DNA"/>
</dbReference>